<evidence type="ECO:0000313" key="6">
    <source>
        <dbReference type="Proteomes" id="UP000053660"/>
    </source>
</evidence>
<dbReference type="Pfam" id="PF00112">
    <property type="entry name" value="Peptidase_C1"/>
    <property type="match status" value="1"/>
</dbReference>
<evidence type="ECO:0000256" key="2">
    <source>
        <dbReference type="ARBA" id="ARBA00022801"/>
    </source>
</evidence>
<gene>
    <name evidence="5" type="ORF">OESDEN_14101</name>
</gene>
<keyword evidence="1" id="KW-0645">Protease</keyword>
<dbReference type="Gene3D" id="3.90.70.10">
    <property type="entry name" value="Cysteine proteinases"/>
    <property type="match status" value="1"/>
</dbReference>
<reference evidence="5 6" key="1">
    <citation type="submission" date="2014-03" db="EMBL/GenBank/DDBJ databases">
        <title>Draft genome of the hookworm Oesophagostomum dentatum.</title>
        <authorList>
            <person name="Mitreva M."/>
        </authorList>
    </citation>
    <scope>NUCLEOTIDE SEQUENCE [LARGE SCALE GENOMIC DNA]</scope>
    <source>
        <strain evidence="5 6">OD-Hann</strain>
    </source>
</reference>
<dbReference type="OrthoDB" id="5850821at2759"/>
<dbReference type="InterPro" id="IPR000169">
    <property type="entry name" value="Pept_cys_AS"/>
</dbReference>
<dbReference type="GO" id="GO:0008234">
    <property type="term" value="F:cysteine-type peptidase activity"/>
    <property type="evidence" value="ECO:0007669"/>
    <property type="project" value="UniProtKB-KW"/>
</dbReference>
<name>A0A0B1SQL9_OESDE</name>
<dbReference type="Proteomes" id="UP000053660">
    <property type="component" value="Unassembled WGS sequence"/>
</dbReference>
<sequence>FDAREQWPNCTSVQHVRDQANCGSCWAVSAASAMSDRACVQSGGKINTMMSDTDILSCCGSLCGDG</sequence>
<proteinExistence type="predicted"/>
<feature type="domain" description="Peptidase C1A papain C-terminal" evidence="4">
    <location>
        <begin position="1"/>
        <end position="60"/>
    </location>
</feature>
<dbReference type="GO" id="GO:0006508">
    <property type="term" value="P:proteolysis"/>
    <property type="evidence" value="ECO:0007669"/>
    <property type="project" value="UniProtKB-KW"/>
</dbReference>
<dbReference type="SUPFAM" id="SSF54001">
    <property type="entry name" value="Cysteine proteinases"/>
    <property type="match status" value="1"/>
</dbReference>
<organism evidence="5 6">
    <name type="scientific">Oesophagostomum dentatum</name>
    <name type="common">Nodular worm</name>
    <dbReference type="NCBI Taxonomy" id="61180"/>
    <lineage>
        <taxon>Eukaryota</taxon>
        <taxon>Metazoa</taxon>
        <taxon>Ecdysozoa</taxon>
        <taxon>Nematoda</taxon>
        <taxon>Chromadorea</taxon>
        <taxon>Rhabditida</taxon>
        <taxon>Rhabditina</taxon>
        <taxon>Rhabditomorpha</taxon>
        <taxon>Strongyloidea</taxon>
        <taxon>Strongylidae</taxon>
        <taxon>Oesophagostomum</taxon>
    </lineage>
</organism>
<dbReference type="AlphaFoldDB" id="A0A0B1SQL9"/>
<feature type="non-terminal residue" evidence="5">
    <location>
        <position position="1"/>
    </location>
</feature>
<evidence type="ECO:0000259" key="4">
    <source>
        <dbReference type="Pfam" id="PF00112"/>
    </source>
</evidence>
<protein>
    <recommendedName>
        <fullName evidence="4">Peptidase C1A papain C-terminal domain-containing protein</fullName>
    </recommendedName>
</protein>
<evidence type="ECO:0000256" key="1">
    <source>
        <dbReference type="ARBA" id="ARBA00022670"/>
    </source>
</evidence>
<keyword evidence="3" id="KW-0788">Thiol protease</keyword>
<dbReference type="InterPro" id="IPR000668">
    <property type="entry name" value="Peptidase_C1A_C"/>
</dbReference>
<dbReference type="EMBL" id="KN561365">
    <property type="protein sequence ID" value="KHJ86156.1"/>
    <property type="molecule type" value="Genomic_DNA"/>
</dbReference>
<dbReference type="InterPro" id="IPR038765">
    <property type="entry name" value="Papain-like_cys_pep_sf"/>
</dbReference>
<evidence type="ECO:0000256" key="3">
    <source>
        <dbReference type="ARBA" id="ARBA00022807"/>
    </source>
</evidence>
<keyword evidence="2" id="KW-0378">Hydrolase</keyword>
<keyword evidence="6" id="KW-1185">Reference proteome</keyword>
<dbReference type="PROSITE" id="PS00139">
    <property type="entry name" value="THIOL_PROTEASE_CYS"/>
    <property type="match status" value="1"/>
</dbReference>
<evidence type="ECO:0000313" key="5">
    <source>
        <dbReference type="EMBL" id="KHJ86156.1"/>
    </source>
</evidence>
<accession>A0A0B1SQL9</accession>